<dbReference type="Gene3D" id="3.40.50.300">
    <property type="entry name" value="P-loop containing nucleotide triphosphate hydrolases"/>
    <property type="match status" value="1"/>
</dbReference>
<reference evidence="3 4" key="1">
    <citation type="submission" date="2022-01" db="EMBL/GenBank/DDBJ databases">
        <authorList>
            <person name="Huang Y."/>
        </authorList>
    </citation>
    <scope>NUCLEOTIDE SEQUENCE [LARGE SCALE GENOMIC DNA]</scope>
    <source>
        <strain evidence="3 4">HY366</strain>
    </source>
</reference>
<dbReference type="Pfam" id="PF00005">
    <property type="entry name" value="ABC_tran"/>
    <property type="match status" value="1"/>
</dbReference>
<organism evidence="3 4">
    <name type="scientific">Gordonia liuliyuniae</name>
    <dbReference type="NCBI Taxonomy" id="2911517"/>
    <lineage>
        <taxon>Bacteria</taxon>
        <taxon>Bacillati</taxon>
        <taxon>Actinomycetota</taxon>
        <taxon>Actinomycetes</taxon>
        <taxon>Mycobacteriales</taxon>
        <taxon>Gordoniaceae</taxon>
        <taxon>Gordonia</taxon>
    </lineage>
</organism>
<feature type="domain" description="ABC transporter" evidence="2">
    <location>
        <begin position="56"/>
        <end position="148"/>
    </location>
</feature>
<dbReference type="RefSeq" id="WP_236997886.1">
    <property type="nucleotide sequence ID" value="NZ_JAKKOR010000007.1"/>
</dbReference>
<dbReference type="SUPFAM" id="SSF52540">
    <property type="entry name" value="P-loop containing nucleoside triphosphate hydrolases"/>
    <property type="match status" value="1"/>
</dbReference>
<feature type="region of interest" description="Disordered" evidence="1">
    <location>
        <begin position="1"/>
        <end position="32"/>
    </location>
</feature>
<gene>
    <name evidence="3" type="ORF">L5G33_09230</name>
</gene>
<sequence>MTEQFPAGSYPDTAATEYTGGPEYTAGPEYTGGPEDVLLDAHGIGVRASWGKIYGPVDLRVRRGGLTVLVGAGGRGRTALLLTLAGRMKPTSGVLESFGQRNNAHGLFARAALGFVDEVDGIEQTIRVHDVLTEQLRWTAPWYKFVGQSTQDDLERLCRPIFGPLTLPSLDAYVEELPQLTAALFRIAMANIRHPELLVVGGVDKLSSDGSSRLLLERLVALGHEQTVITADVNGVRPQPGIRDVLDVPNLTDDEFVRLEREDQIR</sequence>
<proteinExistence type="predicted"/>
<accession>A0ABS9ISV2</accession>
<evidence type="ECO:0000256" key="1">
    <source>
        <dbReference type="SAM" id="MobiDB-lite"/>
    </source>
</evidence>
<evidence type="ECO:0000313" key="4">
    <source>
        <dbReference type="Proteomes" id="UP001200110"/>
    </source>
</evidence>
<name>A0ABS9ISV2_9ACTN</name>
<dbReference type="InterPro" id="IPR027417">
    <property type="entry name" value="P-loop_NTPase"/>
</dbReference>
<dbReference type="EMBL" id="JAKKOR010000007">
    <property type="protein sequence ID" value="MCF8588646.1"/>
    <property type="molecule type" value="Genomic_DNA"/>
</dbReference>
<dbReference type="Proteomes" id="UP001200110">
    <property type="component" value="Unassembled WGS sequence"/>
</dbReference>
<protein>
    <recommendedName>
        <fullName evidence="2">ABC transporter domain-containing protein</fullName>
    </recommendedName>
</protein>
<evidence type="ECO:0000259" key="2">
    <source>
        <dbReference type="Pfam" id="PF00005"/>
    </source>
</evidence>
<keyword evidence="4" id="KW-1185">Reference proteome</keyword>
<dbReference type="InterPro" id="IPR003439">
    <property type="entry name" value="ABC_transporter-like_ATP-bd"/>
</dbReference>
<comment type="caution">
    <text evidence="3">The sequence shown here is derived from an EMBL/GenBank/DDBJ whole genome shotgun (WGS) entry which is preliminary data.</text>
</comment>
<evidence type="ECO:0000313" key="3">
    <source>
        <dbReference type="EMBL" id="MCF8588646.1"/>
    </source>
</evidence>